<dbReference type="RefSeq" id="WP_078699260.1">
    <property type="nucleotide sequence ID" value="NZ_LT796768.1"/>
</dbReference>
<dbReference type="SMART" id="SM00895">
    <property type="entry name" value="FCD"/>
    <property type="match status" value="1"/>
</dbReference>
<dbReference type="Gene3D" id="1.10.10.10">
    <property type="entry name" value="Winged helix-like DNA-binding domain superfamily/Winged helix DNA-binding domain"/>
    <property type="match status" value="1"/>
</dbReference>
<dbReference type="PANTHER" id="PTHR43537:SF5">
    <property type="entry name" value="UXU OPERON TRANSCRIPTIONAL REGULATOR"/>
    <property type="match status" value="1"/>
</dbReference>
<dbReference type="InterPro" id="IPR008920">
    <property type="entry name" value="TF_FadR/GntR_C"/>
</dbReference>
<keyword evidence="2" id="KW-0238">DNA-binding</keyword>
<protein>
    <submittedName>
        <fullName evidence="5">Transcriptional regulator, GntR family</fullName>
    </submittedName>
</protein>
<dbReference type="AlphaFoldDB" id="A0A1T4YWD3"/>
<gene>
    <name evidence="5" type="ORF">SAMN06295964_1149</name>
</gene>
<evidence type="ECO:0000256" key="1">
    <source>
        <dbReference type="ARBA" id="ARBA00023015"/>
    </source>
</evidence>
<name>A0A1T4YWD3_9ACTN</name>
<organism evidence="5 6">
    <name type="scientific">Aeromicrobium choanae</name>
    <dbReference type="NCBI Taxonomy" id="1736691"/>
    <lineage>
        <taxon>Bacteria</taxon>
        <taxon>Bacillati</taxon>
        <taxon>Actinomycetota</taxon>
        <taxon>Actinomycetes</taxon>
        <taxon>Propionibacteriales</taxon>
        <taxon>Nocardioidaceae</taxon>
        <taxon>Aeromicrobium</taxon>
    </lineage>
</organism>
<dbReference type="SUPFAM" id="SSF46785">
    <property type="entry name" value="Winged helix' DNA-binding domain"/>
    <property type="match status" value="1"/>
</dbReference>
<dbReference type="STRING" id="1736691.SAMN06295964_1149"/>
<reference evidence="6" key="1">
    <citation type="submission" date="2017-02" db="EMBL/GenBank/DDBJ databases">
        <authorList>
            <person name="Varghese N."/>
            <person name="Submissions S."/>
        </authorList>
    </citation>
    <scope>NUCLEOTIDE SEQUENCE [LARGE SCALE GENOMIC DNA]</scope>
    <source>
        <strain evidence="6">9H-4</strain>
    </source>
</reference>
<dbReference type="InterPro" id="IPR011711">
    <property type="entry name" value="GntR_C"/>
</dbReference>
<dbReference type="Pfam" id="PF07729">
    <property type="entry name" value="FCD"/>
    <property type="match status" value="1"/>
</dbReference>
<evidence type="ECO:0000256" key="3">
    <source>
        <dbReference type="ARBA" id="ARBA00023163"/>
    </source>
</evidence>
<feature type="domain" description="HTH gntR-type" evidence="4">
    <location>
        <begin position="14"/>
        <end position="81"/>
    </location>
</feature>
<dbReference type="InterPro" id="IPR036388">
    <property type="entry name" value="WH-like_DNA-bd_sf"/>
</dbReference>
<dbReference type="PROSITE" id="PS50949">
    <property type="entry name" value="HTH_GNTR"/>
    <property type="match status" value="1"/>
</dbReference>
<sequence>MKSADGSAGTPLRISAPDRIVAALRADLLDGNLAPGEHLREEQLTARFDAGRHTVRAAIKQLTATGLVVHEPHKGARVPALTRERIDTVFEFRSVVELGSLRLALSRRADLSPVEYAVRRLESLPEDTPWGTLIETHGQIHRAIVEASGNERLLAAHQSCEDELRLLLANLRPDFTVAKLAALHRDLMDKLLIDEESAVEALRADLEQAGRGALLMALQRQSH</sequence>
<dbReference type="GO" id="GO:0003677">
    <property type="term" value="F:DNA binding"/>
    <property type="evidence" value="ECO:0007669"/>
    <property type="project" value="UniProtKB-KW"/>
</dbReference>
<evidence type="ECO:0000256" key="2">
    <source>
        <dbReference type="ARBA" id="ARBA00023125"/>
    </source>
</evidence>
<dbReference type="SMART" id="SM00345">
    <property type="entry name" value="HTH_GNTR"/>
    <property type="match status" value="1"/>
</dbReference>
<evidence type="ECO:0000313" key="6">
    <source>
        <dbReference type="Proteomes" id="UP000191040"/>
    </source>
</evidence>
<dbReference type="Gene3D" id="1.20.120.530">
    <property type="entry name" value="GntR ligand-binding domain-like"/>
    <property type="match status" value="1"/>
</dbReference>
<dbReference type="Pfam" id="PF00392">
    <property type="entry name" value="GntR"/>
    <property type="match status" value="1"/>
</dbReference>
<dbReference type="CDD" id="cd07377">
    <property type="entry name" value="WHTH_GntR"/>
    <property type="match status" value="1"/>
</dbReference>
<keyword evidence="3" id="KW-0804">Transcription</keyword>
<keyword evidence="6" id="KW-1185">Reference proteome</keyword>
<dbReference type="SUPFAM" id="SSF48008">
    <property type="entry name" value="GntR ligand-binding domain-like"/>
    <property type="match status" value="1"/>
</dbReference>
<dbReference type="EMBL" id="LT796768">
    <property type="protein sequence ID" value="SKB06036.1"/>
    <property type="molecule type" value="Genomic_DNA"/>
</dbReference>
<dbReference type="InterPro" id="IPR036390">
    <property type="entry name" value="WH_DNA-bd_sf"/>
</dbReference>
<accession>A0A1T4YWD3</accession>
<keyword evidence="1" id="KW-0805">Transcription regulation</keyword>
<dbReference type="GO" id="GO:0003700">
    <property type="term" value="F:DNA-binding transcription factor activity"/>
    <property type="evidence" value="ECO:0007669"/>
    <property type="project" value="InterPro"/>
</dbReference>
<dbReference type="InterPro" id="IPR000524">
    <property type="entry name" value="Tscrpt_reg_HTH_GntR"/>
</dbReference>
<dbReference type="OrthoDB" id="5182935at2"/>
<dbReference type="Proteomes" id="UP000191040">
    <property type="component" value="Chromosome I"/>
</dbReference>
<proteinExistence type="predicted"/>
<evidence type="ECO:0000313" key="5">
    <source>
        <dbReference type="EMBL" id="SKB06036.1"/>
    </source>
</evidence>
<evidence type="ECO:0000259" key="4">
    <source>
        <dbReference type="PROSITE" id="PS50949"/>
    </source>
</evidence>
<dbReference type="PANTHER" id="PTHR43537">
    <property type="entry name" value="TRANSCRIPTIONAL REGULATOR, GNTR FAMILY"/>
    <property type="match status" value="1"/>
</dbReference>